<proteinExistence type="predicted"/>
<gene>
    <name evidence="1" type="ORF">pipiens_009987</name>
</gene>
<reference evidence="1 2" key="1">
    <citation type="submission" date="2024-05" db="EMBL/GenBank/DDBJ databases">
        <title>Culex pipiens pipiens assembly and annotation.</title>
        <authorList>
            <person name="Alout H."/>
            <person name="Durand T."/>
        </authorList>
    </citation>
    <scope>NUCLEOTIDE SEQUENCE [LARGE SCALE GENOMIC DNA]</scope>
    <source>
        <strain evidence="1">HA-2024</strain>
        <tissue evidence="1">Whole body</tissue>
    </source>
</reference>
<comment type="caution">
    <text evidence="1">The sequence shown here is derived from an EMBL/GenBank/DDBJ whole genome shotgun (WGS) entry which is preliminary data.</text>
</comment>
<accession>A0ABD1DBZ1</accession>
<evidence type="ECO:0000313" key="1">
    <source>
        <dbReference type="EMBL" id="KAL1397141.1"/>
    </source>
</evidence>
<organism evidence="1 2">
    <name type="scientific">Culex pipiens pipiens</name>
    <name type="common">Northern house mosquito</name>
    <dbReference type="NCBI Taxonomy" id="38569"/>
    <lineage>
        <taxon>Eukaryota</taxon>
        <taxon>Metazoa</taxon>
        <taxon>Ecdysozoa</taxon>
        <taxon>Arthropoda</taxon>
        <taxon>Hexapoda</taxon>
        <taxon>Insecta</taxon>
        <taxon>Pterygota</taxon>
        <taxon>Neoptera</taxon>
        <taxon>Endopterygota</taxon>
        <taxon>Diptera</taxon>
        <taxon>Nematocera</taxon>
        <taxon>Culicoidea</taxon>
        <taxon>Culicidae</taxon>
        <taxon>Culicinae</taxon>
        <taxon>Culicini</taxon>
        <taxon>Culex</taxon>
        <taxon>Culex</taxon>
    </lineage>
</organism>
<protein>
    <submittedName>
        <fullName evidence="1">Uncharacterized protein</fullName>
    </submittedName>
</protein>
<keyword evidence="2" id="KW-1185">Reference proteome</keyword>
<sequence>MPNILLLALHLEKSGRIKYDRKSGHFQITEIGQISSQCYCTHDTMLTYNQVLKTTLSLNFFACFRCPMSLESARRRNSSCSSCCSGSRSESHICFANMVYITQTSSRLLRAIYEIVLHREWAQLADRCSILS</sequence>
<dbReference type="EMBL" id="JBEHCU010006432">
    <property type="protein sequence ID" value="KAL1397141.1"/>
    <property type="molecule type" value="Genomic_DNA"/>
</dbReference>
<evidence type="ECO:0000313" key="2">
    <source>
        <dbReference type="Proteomes" id="UP001562425"/>
    </source>
</evidence>
<name>A0ABD1DBZ1_CULPP</name>
<dbReference type="AlphaFoldDB" id="A0ABD1DBZ1"/>
<dbReference type="Proteomes" id="UP001562425">
    <property type="component" value="Unassembled WGS sequence"/>
</dbReference>